<dbReference type="RefSeq" id="WP_179753206.1">
    <property type="nucleotide sequence ID" value="NZ_JACCBU010000001.1"/>
</dbReference>
<dbReference type="GO" id="GO:0043531">
    <property type="term" value="F:ADP binding"/>
    <property type="evidence" value="ECO:0007669"/>
    <property type="project" value="InterPro"/>
</dbReference>
<dbReference type="Pfam" id="PF13560">
    <property type="entry name" value="HTH_31"/>
    <property type="match status" value="1"/>
</dbReference>
<proteinExistence type="predicted"/>
<evidence type="ECO:0000259" key="2">
    <source>
        <dbReference type="PROSITE" id="PS50943"/>
    </source>
</evidence>
<dbReference type="PANTHER" id="PTHR47691">
    <property type="entry name" value="REGULATOR-RELATED"/>
    <property type="match status" value="1"/>
</dbReference>
<organism evidence="3 4">
    <name type="scientific">Microlunatus parietis</name>
    <dbReference type="NCBI Taxonomy" id="682979"/>
    <lineage>
        <taxon>Bacteria</taxon>
        <taxon>Bacillati</taxon>
        <taxon>Actinomycetota</taxon>
        <taxon>Actinomycetes</taxon>
        <taxon>Propionibacteriales</taxon>
        <taxon>Propionibacteriaceae</taxon>
        <taxon>Microlunatus</taxon>
    </lineage>
</organism>
<dbReference type="InterPro" id="IPR019734">
    <property type="entry name" value="TPR_rpt"/>
</dbReference>
<dbReference type="EMBL" id="JACCBU010000001">
    <property type="protein sequence ID" value="NYE72421.1"/>
    <property type="molecule type" value="Genomic_DNA"/>
</dbReference>
<evidence type="ECO:0000313" key="3">
    <source>
        <dbReference type="EMBL" id="NYE72421.1"/>
    </source>
</evidence>
<dbReference type="CDD" id="cd00093">
    <property type="entry name" value="HTH_XRE"/>
    <property type="match status" value="1"/>
</dbReference>
<dbReference type="Pfam" id="PF13424">
    <property type="entry name" value="TPR_12"/>
    <property type="match status" value="1"/>
</dbReference>
<dbReference type="PANTHER" id="PTHR47691:SF3">
    <property type="entry name" value="HTH-TYPE TRANSCRIPTIONAL REGULATOR RV0890C-RELATED"/>
    <property type="match status" value="1"/>
</dbReference>
<dbReference type="Gene3D" id="3.40.50.300">
    <property type="entry name" value="P-loop containing nucleotide triphosphate hydrolases"/>
    <property type="match status" value="1"/>
</dbReference>
<dbReference type="InterPro" id="IPR001387">
    <property type="entry name" value="Cro/C1-type_HTH"/>
</dbReference>
<keyword evidence="4" id="KW-1185">Reference proteome</keyword>
<dbReference type="AlphaFoldDB" id="A0A7Y9LDX0"/>
<evidence type="ECO:0000313" key="4">
    <source>
        <dbReference type="Proteomes" id="UP000569914"/>
    </source>
</evidence>
<name>A0A7Y9LDX0_9ACTN</name>
<dbReference type="SUPFAM" id="SSF48452">
    <property type="entry name" value="TPR-like"/>
    <property type="match status" value="1"/>
</dbReference>
<protein>
    <submittedName>
        <fullName evidence="3">Transcriptional regulator with XRE-family HTH domain</fullName>
    </submittedName>
</protein>
<feature type="compositionally biased region" description="Basic and acidic residues" evidence="1">
    <location>
        <begin position="810"/>
        <end position="820"/>
    </location>
</feature>
<dbReference type="GO" id="GO:0003677">
    <property type="term" value="F:DNA binding"/>
    <property type="evidence" value="ECO:0007669"/>
    <property type="project" value="InterPro"/>
</dbReference>
<dbReference type="SUPFAM" id="SSF52540">
    <property type="entry name" value="P-loop containing nucleoside triphosphate hydrolases"/>
    <property type="match status" value="1"/>
</dbReference>
<reference evidence="3 4" key="1">
    <citation type="submission" date="2020-07" db="EMBL/GenBank/DDBJ databases">
        <title>Sequencing the genomes of 1000 actinobacteria strains.</title>
        <authorList>
            <person name="Klenk H.-P."/>
        </authorList>
    </citation>
    <scope>NUCLEOTIDE SEQUENCE [LARGE SCALE GENOMIC DNA]</scope>
    <source>
        <strain evidence="3 4">DSM 22083</strain>
    </source>
</reference>
<dbReference type="InterPro" id="IPR010982">
    <property type="entry name" value="Lambda_DNA-bd_dom_sf"/>
</dbReference>
<dbReference type="Proteomes" id="UP000569914">
    <property type="component" value="Unassembled WGS sequence"/>
</dbReference>
<feature type="region of interest" description="Disordered" evidence="1">
    <location>
        <begin position="810"/>
        <end position="832"/>
    </location>
</feature>
<evidence type="ECO:0000256" key="1">
    <source>
        <dbReference type="SAM" id="MobiDB-lite"/>
    </source>
</evidence>
<dbReference type="PROSITE" id="PS50943">
    <property type="entry name" value="HTH_CROC1"/>
    <property type="match status" value="1"/>
</dbReference>
<dbReference type="InterPro" id="IPR027417">
    <property type="entry name" value="P-loop_NTPase"/>
</dbReference>
<dbReference type="InterPro" id="IPR011990">
    <property type="entry name" value="TPR-like_helical_dom_sf"/>
</dbReference>
<sequence>MSGPGRPSNFGELLRAWRERALLTQEELGRRAGLDPRTLRRWESGASARPHGSSLRRVAEILELDADEATVLAAVARGAVPPAPVVLPDRPHQLPPAASHFVGRGEELAELLAHAAPGRSVIAVEGMAGVGKTAFAVQAGRLLAADFPDGQLFVDLHGFSDRTRPVGPAEALARLIRALNVPSDELPVDVEECAGLFRSLVAGRRLLLVYDNVGTVDQVAPLLPATGACQVITTSRHTLAGLNRDATLRLDILSRSEAAELFVRASETTGAPDSALLTEAVELCGRLPLALRIAAARLRSRPSWRLADLVGRLREQRAAVLDRQDDQTPGVSAALDLSYAALDEATRRAYRLVGLAPGPDLDAAAAAALLGSGLGTADAALENLQDLHLLDEDPPGRYRLHDLTRTHAARRGRADDTAVERTAALTRLLQHHCAWASAAMDLAHPYTRSRRPVPPYAVSPSWTAEQATSWLDDRLPNLLAGARTAAELGLHRQVVDLAAIVQRQLIMRHRIAEADVLNRLALRAAEVLGDRAAAAGAHRDLGRVRRHQLDFGAAARQFEDALSLAVAERLTLVEIDARIELASMVQYGAAAVDPDEHFTRALRLAEEAGDELGLLESHYLIAHARLGRGAYRSAADHFDQTLTLAGRVGHRSGQVDALIGRGRAEARLGLLDSAVDAFRRAVVLARREDLPVGELAALASLADAVRRSGDPSSALDCYRDALAVAQRTGNQNWQYESLLGLGRACVDLGAGGPAVEHFRQARRLAERVPVRADLVRVEDGLGDACAVLGDRTPARRHWRAALALLTDLGVDHTDDPETNRESLTGKLAAAGS</sequence>
<dbReference type="PRINTS" id="PR00364">
    <property type="entry name" value="DISEASERSIST"/>
</dbReference>
<feature type="domain" description="HTH cro/C1-type" evidence="2">
    <location>
        <begin position="14"/>
        <end position="69"/>
    </location>
</feature>
<gene>
    <name evidence="3" type="ORF">BKA15_003750</name>
</gene>
<accession>A0A7Y9LDX0</accession>
<dbReference type="Gene3D" id="1.25.40.10">
    <property type="entry name" value="Tetratricopeptide repeat domain"/>
    <property type="match status" value="1"/>
</dbReference>
<dbReference type="Gene3D" id="1.10.260.40">
    <property type="entry name" value="lambda repressor-like DNA-binding domains"/>
    <property type="match status" value="1"/>
</dbReference>
<dbReference type="SMART" id="SM00028">
    <property type="entry name" value="TPR"/>
    <property type="match status" value="6"/>
</dbReference>
<dbReference type="SUPFAM" id="SSF47413">
    <property type="entry name" value="lambda repressor-like DNA-binding domains"/>
    <property type="match status" value="1"/>
</dbReference>
<comment type="caution">
    <text evidence="3">The sequence shown here is derived from an EMBL/GenBank/DDBJ whole genome shotgun (WGS) entry which is preliminary data.</text>
</comment>
<dbReference type="SMART" id="SM00530">
    <property type="entry name" value="HTH_XRE"/>
    <property type="match status" value="1"/>
</dbReference>